<protein>
    <submittedName>
        <fullName evidence="1">Uncharacterized protein</fullName>
    </submittedName>
</protein>
<sequence length="47" mass="5105">MIAFIIEEKTRTQPKNQPQSLVGKGLAAGFLRVERVESVAIATDYGA</sequence>
<name>A0ABW4CJ15_9LACO</name>
<gene>
    <name evidence="1" type="ORF">ACFQ4P_07110</name>
</gene>
<evidence type="ECO:0000313" key="1">
    <source>
        <dbReference type="EMBL" id="MFD1430014.1"/>
    </source>
</evidence>
<dbReference type="Proteomes" id="UP001597196">
    <property type="component" value="Unassembled WGS sequence"/>
</dbReference>
<keyword evidence="2" id="KW-1185">Reference proteome</keyword>
<proteinExistence type="predicted"/>
<organism evidence="1 2">
    <name type="scientific">Lacticaseibacillus mingshuiensis</name>
    <dbReference type="NCBI Taxonomy" id="2799574"/>
    <lineage>
        <taxon>Bacteria</taxon>
        <taxon>Bacillati</taxon>
        <taxon>Bacillota</taxon>
        <taxon>Bacilli</taxon>
        <taxon>Lactobacillales</taxon>
        <taxon>Lactobacillaceae</taxon>
        <taxon>Lacticaseibacillus</taxon>
    </lineage>
</organism>
<reference evidence="2" key="1">
    <citation type="journal article" date="2019" name="Int. J. Syst. Evol. Microbiol.">
        <title>The Global Catalogue of Microorganisms (GCM) 10K type strain sequencing project: providing services to taxonomists for standard genome sequencing and annotation.</title>
        <authorList>
            <consortium name="The Broad Institute Genomics Platform"/>
            <consortium name="The Broad Institute Genome Sequencing Center for Infectious Disease"/>
            <person name="Wu L."/>
            <person name="Ma J."/>
        </authorList>
    </citation>
    <scope>NUCLEOTIDE SEQUENCE [LARGE SCALE GENOMIC DNA]</scope>
    <source>
        <strain evidence="2">CCM 8980</strain>
    </source>
</reference>
<evidence type="ECO:0000313" key="2">
    <source>
        <dbReference type="Proteomes" id="UP001597196"/>
    </source>
</evidence>
<dbReference type="EMBL" id="JBHTOC010000009">
    <property type="protein sequence ID" value="MFD1430014.1"/>
    <property type="molecule type" value="Genomic_DNA"/>
</dbReference>
<accession>A0ABW4CJ15</accession>
<comment type="caution">
    <text evidence="1">The sequence shown here is derived from an EMBL/GenBank/DDBJ whole genome shotgun (WGS) entry which is preliminary data.</text>
</comment>